<dbReference type="PRINTS" id="PR00461">
    <property type="entry name" value="PLPEROXIDASE"/>
</dbReference>
<dbReference type="GO" id="GO:0006979">
    <property type="term" value="P:response to oxidative stress"/>
    <property type="evidence" value="ECO:0007669"/>
    <property type="project" value="UniProtKB-UniRule"/>
</dbReference>
<evidence type="ECO:0000256" key="6">
    <source>
        <dbReference type="ARBA" id="ARBA00022559"/>
    </source>
</evidence>
<evidence type="ECO:0000256" key="11">
    <source>
        <dbReference type="ARBA" id="ARBA00023002"/>
    </source>
</evidence>
<keyword evidence="8 18" id="KW-0479">Metal-binding</keyword>
<dbReference type="CDD" id="cd00693">
    <property type="entry name" value="secretory_peroxidase"/>
    <property type="match status" value="1"/>
</dbReference>
<feature type="binding site" evidence="18">
    <location>
        <position position="87"/>
    </location>
    <ligand>
        <name>Ca(2+)</name>
        <dbReference type="ChEBI" id="CHEBI:29108"/>
        <label>1</label>
    </ligand>
</feature>
<feature type="disulfide bond" evidence="20">
    <location>
        <begin position="67"/>
        <end position="72"/>
    </location>
</feature>
<evidence type="ECO:0000256" key="4">
    <source>
        <dbReference type="ARBA" id="ARBA00012313"/>
    </source>
</evidence>
<dbReference type="Pfam" id="PF00141">
    <property type="entry name" value="peroxidase"/>
    <property type="match status" value="1"/>
</dbReference>
<dbReference type="PRINTS" id="PR00458">
    <property type="entry name" value="PEROXIDASE"/>
</dbReference>
<reference evidence="23" key="1">
    <citation type="submission" date="2023-10" db="EMBL/GenBank/DDBJ databases">
        <title>Chromosome-level genome of the transformable northern wattle, Acacia crassicarpa.</title>
        <authorList>
            <person name="Massaro I."/>
            <person name="Sinha N.R."/>
            <person name="Poethig S."/>
            <person name="Leichty A.R."/>
        </authorList>
    </citation>
    <scope>NUCLEOTIDE SEQUENCE</scope>
    <source>
        <strain evidence="23">Acra3RX</strain>
        <tissue evidence="23">Leaf</tissue>
    </source>
</reference>
<dbReference type="EMBL" id="JAWXYG010000013">
    <property type="protein sequence ID" value="KAK4255367.1"/>
    <property type="molecule type" value="Genomic_DNA"/>
</dbReference>
<keyword evidence="13 20" id="KW-1015">Disulfide bond</keyword>
<evidence type="ECO:0000256" key="3">
    <source>
        <dbReference type="ARBA" id="ARBA00006873"/>
    </source>
</evidence>
<keyword evidence="10 18" id="KW-0106">Calcium</keyword>
<dbReference type="PROSITE" id="PS00436">
    <property type="entry name" value="PEROXIDASE_2"/>
    <property type="match status" value="1"/>
</dbReference>
<feature type="binding site" description="axial binding residue" evidence="18">
    <location>
        <position position="189"/>
    </location>
    <ligand>
        <name>heme b</name>
        <dbReference type="ChEBI" id="CHEBI:60344"/>
    </ligand>
    <ligandPart>
        <name>Fe</name>
        <dbReference type="ChEBI" id="CHEBI:18248"/>
    </ligandPart>
</feature>
<dbReference type="SUPFAM" id="SSF48113">
    <property type="entry name" value="Heme-dependent peroxidases"/>
    <property type="match status" value="1"/>
</dbReference>
<evidence type="ECO:0000256" key="7">
    <source>
        <dbReference type="ARBA" id="ARBA00022617"/>
    </source>
</evidence>
<dbReference type="InterPro" id="IPR019793">
    <property type="entry name" value="Peroxidases_heam-ligand_BS"/>
</dbReference>
<dbReference type="InterPro" id="IPR002016">
    <property type="entry name" value="Haem_peroxidase"/>
</dbReference>
<feature type="binding site" evidence="18">
    <location>
        <position position="66"/>
    </location>
    <ligand>
        <name>Ca(2+)</name>
        <dbReference type="ChEBI" id="CHEBI:29108"/>
        <label>1</label>
    </ligand>
</feature>
<comment type="similarity">
    <text evidence="3">Belongs to the peroxidase family. Ascorbate peroxidase subfamily.</text>
</comment>
<keyword evidence="5 21" id="KW-0964">Secreted</keyword>
<feature type="domain" description="Plant heme peroxidase family profile" evidence="22">
    <location>
        <begin position="24"/>
        <end position="323"/>
    </location>
</feature>
<evidence type="ECO:0000256" key="19">
    <source>
        <dbReference type="PIRSR" id="PIRSR600823-4"/>
    </source>
</evidence>
<feature type="binding site" evidence="18">
    <location>
        <position position="242"/>
    </location>
    <ligand>
        <name>Ca(2+)</name>
        <dbReference type="ChEBI" id="CHEBI:29108"/>
        <label>2</label>
    </ligand>
</feature>
<feature type="active site" description="Proton acceptor" evidence="16">
    <location>
        <position position="65"/>
    </location>
</feature>
<feature type="binding site" evidence="17">
    <location>
        <position position="159"/>
    </location>
    <ligand>
        <name>substrate</name>
    </ligand>
</feature>
<dbReference type="Gene3D" id="1.10.420.10">
    <property type="entry name" value="Peroxidase, domain 2"/>
    <property type="match status" value="1"/>
</dbReference>
<accession>A0AAE1M6L3</accession>
<dbReference type="GO" id="GO:0046872">
    <property type="term" value="F:metal ion binding"/>
    <property type="evidence" value="ECO:0007669"/>
    <property type="project" value="UniProtKB-UniRule"/>
</dbReference>
<dbReference type="PROSITE" id="PS00435">
    <property type="entry name" value="PEROXIDASE_1"/>
    <property type="match status" value="1"/>
</dbReference>
<gene>
    <name evidence="23" type="ORF">QN277_008375</name>
</gene>
<evidence type="ECO:0000256" key="16">
    <source>
        <dbReference type="PIRSR" id="PIRSR600823-1"/>
    </source>
</evidence>
<dbReference type="PANTHER" id="PTHR31235">
    <property type="entry name" value="PEROXIDASE 25-RELATED"/>
    <property type="match status" value="1"/>
</dbReference>
<evidence type="ECO:0000256" key="21">
    <source>
        <dbReference type="RuleBase" id="RU362060"/>
    </source>
</evidence>
<dbReference type="GO" id="GO:0005576">
    <property type="term" value="C:extracellular region"/>
    <property type="evidence" value="ECO:0007669"/>
    <property type="project" value="UniProtKB-SubCell"/>
</dbReference>
<dbReference type="GO" id="GO:0042744">
    <property type="term" value="P:hydrogen peroxide catabolic process"/>
    <property type="evidence" value="ECO:0007669"/>
    <property type="project" value="UniProtKB-KW"/>
</dbReference>
<keyword evidence="9 21" id="KW-0732">Signal</keyword>
<evidence type="ECO:0000256" key="18">
    <source>
        <dbReference type="PIRSR" id="PIRSR600823-3"/>
    </source>
</evidence>
<feature type="signal peptide" evidence="21">
    <location>
        <begin position="1"/>
        <end position="23"/>
    </location>
</feature>
<comment type="subcellular location">
    <subcellularLocation>
        <location evidence="21">Secreted</location>
    </subcellularLocation>
</comment>
<evidence type="ECO:0000256" key="15">
    <source>
        <dbReference type="ARBA" id="ARBA00023324"/>
    </source>
</evidence>
<feature type="disulfide bond" evidence="20">
    <location>
        <begin position="196"/>
        <end position="230"/>
    </location>
</feature>
<organism evidence="23 24">
    <name type="scientific">Acacia crassicarpa</name>
    <name type="common">northern wattle</name>
    <dbReference type="NCBI Taxonomy" id="499986"/>
    <lineage>
        <taxon>Eukaryota</taxon>
        <taxon>Viridiplantae</taxon>
        <taxon>Streptophyta</taxon>
        <taxon>Embryophyta</taxon>
        <taxon>Tracheophyta</taxon>
        <taxon>Spermatophyta</taxon>
        <taxon>Magnoliopsida</taxon>
        <taxon>eudicotyledons</taxon>
        <taxon>Gunneridae</taxon>
        <taxon>Pentapetalae</taxon>
        <taxon>rosids</taxon>
        <taxon>fabids</taxon>
        <taxon>Fabales</taxon>
        <taxon>Fabaceae</taxon>
        <taxon>Caesalpinioideae</taxon>
        <taxon>mimosoid clade</taxon>
        <taxon>Acacieae</taxon>
        <taxon>Acacia</taxon>
    </lineage>
</organism>
<keyword evidence="12 18" id="KW-0408">Iron</keyword>
<dbReference type="Proteomes" id="UP001293593">
    <property type="component" value="Unassembled WGS sequence"/>
</dbReference>
<evidence type="ECO:0000259" key="22">
    <source>
        <dbReference type="PROSITE" id="PS50873"/>
    </source>
</evidence>
<evidence type="ECO:0000256" key="5">
    <source>
        <dbReference type="ARBA" id="ARBA00022525"/>
    </source>
</evidence>
<comment type="function">
    <text evidence="2">Removal of H(2)O(2), oxidation of toxic reductants, biosynthesis and degradation of lignin, suberization, auxin catabolism, response to environmental stresses such as wounding, pathogen attack and oxidative stress. These functions might be dependent on each isozyme/isoform in each plant tissue.</text>
</comment>
<dbReference type="GO" id="GO:0140825">
    <property type="term" value="F:lactoperoxidase activity"/>
    <property type="evidence" value="ECO:0007669"/>
    <property type="project" value="UniProtKB-EC"/>
</dbReference>
<keyword evidence="11 21" id="KW-0560">Oxidoreductase</keyword>
<feature type="binding site" evidence="18">
    <location>
        <position position="75"/>
    </location>
    <ligand>
        <name>Ca(2+)</name>
        <dbReference type="ChEBI" id="CHEBI:29108"/>
        <label>1</label>
    </ligand>
</feature>
<dbReference type="InterPro" id="IPR000823">
    <property type="entry name" value="Peroxidase_pln"/>
</dbReference>
<name>A0AAE1M6L3_9FABA</name>
<keyword evidence="6 21" id="KW-0575">Peroxidase</keyword>
<dbReference type="PROSITE" id="PS50873">
    <property type="entry name" value="PEROXIDASE_4"/>
    <property type="match status" value="1"/>
</dbReference>
<evidence type="ECO:0000256" key="17">
    <source>
        <dbReference type="PIRSR" id="PIRSR600823-2"/>
    </source>
</evidence>
<evidence type="ECO:0000256" key="20">
    <source>
        <dbReference type="PIRSR" id="PIRSR600823-5"/>
    </source>
</evidence>
<keyword evidence="7 21" id="KW-0349">Heme</keyword>
<dbReference type="FunFam" id="1.10.420.10:FF:000008">
    <property type="entry name" value="Peroxidase"/>
    <property type="match status" value="1"/>
</dbReference>
<feature type="binding site" evidence="18">
    <location>
        <position position="69"/>
    </location>
    <ligand>
        <name>Ca(2+)</name>
        <dbReference type="ChEBI" id="CHEBI:29108"/>
        <label>1</label>
    </ligand>
</feature>
<comment type="catalytic activity">
    <reaction evidence="1 21">
        <text>2 a phenolic donor + H2O2 = 2 a phenolic radical donor + 2 H2O</text>
        <dbReference type="Rhea" id="RHEA:56136"/>
        <dbReference type="ChEBI" id="CHEBI:15377"/>
        <dbReference type="ChEBI" id="CHEBI:16240"/>
        <dbReference type="ChEBI" id="CHEBI:139520"/>
        <dbReference type="ChEBI" id="CHEBI:139521"/>
        <dbReference type="EC" id="1.11.1.7"/>
    </reaction>
</comment>
<feature type="disulfide bond" evidence="20">
    <location>
        <begin position="34"/>
        <end position="113"/>
    </location>
</feature>
<keyword evidence="15 21" id="KW-0376">Hydrogen peroxide</keyword>
<evidence type="ECO:0000256" key="9">
    <source>
        <dbReference type="ARBA" id="ARBA00022729"/>
    </source>
</evidence>
<evidence type="ECO:0000256" key="13">
    <source>
        <dbReference type="ARBA" id="ARBA00023157"/>
    </source>
</evidence>
<evidence type="ECO:0000256" key="14">
    <source>
        <dbReference type="ARBA" id="ARBA00023180"/>
    </source>
</evidence>
<evidence type="ECO:0000256" key="8">
    <source>
        <dbReference type="ARBA" id="ARBA00022723"/>
    </source>
</evidence>
<dbReference type="EC" id="1.11.1.7" evidence="4 21"/>
<sequence>MASQSFLRALVLCLVAIIGSTQAQLQANFYANTCPKAEEIVNKYVREHIPNAPSLAAAIIRMQFHDCFVRGCDASVLLNSTTNNKAEKDAIPNLTLRGFSFIDGVKSAVEAECPGVVSCADIISLTARDAVVATGGPHWTVTTGRRDGTVSKATEVNIPSPFDNITTLQGQFGAVGLDLKDLVLLSGAHTIGVAHCSPSVSIRLFNFTGKGDEDPSLDKKYAENLKKFKCKTINATTIIEMDPGSRKTFDLGYYGQVAKRRGLFNSDAALLTNPVTKSVLNQLLQGSVENFWAEFAKSMEKMILFNVKTGTQGQIRKQCAFVNN</sequence>
<evidence type="ECO:0000256" key="2">
    <source>
        <dbReference type="ARBA" id="ARBA00002322"/>
    </source>
</evidence>
<dbReference type="AlphaFoldDB" id="A0AAE1M6L3"/>
<keyword evidence="14" id="KW-0325">Glycoprotein</keyword>
<evidence type="ECO:0000313" key="23">
    <source>
        <dbReference type="EMBL" id="KAK4255367.1"/>
    </source>
</evidence>
<feature type="disulfide bond" evidence="20">
    <location>
        <begin position="119"/>
        <end position="319"/>
    </location>
</feature>
<evidence type="ECO:0000256" key="12">
    <source>
        <dbReference type="ARBA" id="ARBA00023004"/>
    </source>
</evidence>
<feature type="binding site" evidence="18">
    <location>
        <position position="71"/>
    </location>
    <ligand>
        <name>Ca(2+)</name>
        <dbReference type="ChEBI" id="CHEBI:29108"/>
        <label>1</label>
    </ligand>
</feature>
<evidence type="ECO:0000256" key="10">
    <source>
        <dbReference type="ARBA" id="ARBA00022837"/>
    </source>
</evidence>
<feature type="binding site" evidence="18">
    <location>
        <position position="190"/>
    </location>
    <ligand>
        <name>Ca(2+)</name>
        <dbReference type="ChEBI" id="CHEBI:29108"/>
        <label>2</label>
    </ligand>
</feature>
<feature type="site" description="Transition state stabilizer" evidence="19">
    <location>
        <position position="61"/>
    </location>
</feature>
<evidence type="ECO:0000313" key="24">
    <source>
        <dbReference type="Proteomes" id="UP001293593"/>
    </source>
</evidence>
<dbReference type="GO" id="GO:0020037">
    <property type="term" value="F:heme binding"/>
    <property type="evidence" value="ECO:0007669"/>
    <property type="project" value="UniProtKB-UniRule"/>
</dbReference>
<comment type="caution">
    <text evidence="23">The sequence shown here is derived from an EMBL/GenBank/DDBJ whole genome shotgun (WGS) entry which is preliminary data.</text>
</comment>
<comment type="cofactor">
    <cofactor evidence="18 21">
        <name>heme b</name>
        <dbReference type="ChEBI" id="CHEBI:60344"/>
    </cofactor>
    <text evidence="18 21">Binds 1 heme b (iron(II)-protoporphyrin IX) group per subunit.</text>
</comment>
<dbReference type="InterPro" id="IPR033905">
    <property type="entry name" value="Secretory_peroxidase"/>
</dbReference>
<evidence type="ECO:0000256" key="1">
    <source>
        <dbReference type="ARBA" id="ARBA00000189"/>
    </source>
</evidence>
<feature type="binding site" evidence="18">
    <location>
        <position position="250"/>
    </location>
    <ligand>
        <name>Ca(2+)</name>
        <dbReference type="ChEBI" id="CHEBI:29108"/>
        <label>2</label>
    </ligand>
</feature>
<feature type="chain" id="PRO_5041772261" description="Peroxidase" evidence="21">
    <location>
        <begin position="24"/>
        <end position="324"/>
    </location>
</feature>
<dbReference type="InterPro" id="IPR019794">
    <property type="entry name" value="Peroxidases_AS"/>
</dbReference>
<proteinExistence type="inferred from homology"/>
<dbReference type="Gene3D" id="1.10.520.10">
    <property type="match status" value="1"/>
</dbReference>
<keyword evidence="24" id="KW-1185">Reference proteome</keyword>
<dbReference type="FunFam" id="1.10.520.10:FF:000001">
    <property type="entry name" value="Peroxidase"/>
    <property type="match status" value="1"/>
</dbReference>
<dbReference type="InterPro" id="IPR010255">
    <property type="entry name" value="Haem_peroxidase_sf"/>
</dbReference>
<comment type="similarity">
    <text evidence="21">Belongs to the peroxidase family. Classical plant (class III) peroxidase subfamily.</text>
</comment>
<comment type="cofactor">
    <cofactor evidence="18 21">
        <name>Ca(2+)</name>
        <dbReference type="ChEBI" id="CHEBI:29108"/>
    </cofactor>
    <text evidence="18 21">Binds 2 calcium ions per subunit.</text>
</comment>
<feature type="binding site" evidence="18">
    <location>
        <position position="73"/>
    </location>
    <ligand>
        <name>Ca(2+)</name>
        <dbReference type="ChEBI" id="CHEBI:29108"/>
        <label>1</label>
    </ligand>
</feature>
<protein>
    <recommendedName>
        <fullName evidence="4 21">Peroxidase</fullName>
        <ecNumber evidence="4 21">1.11.1.7</ecNumber>
    </recommendedName>
</protein>